<evidence type="ECO:0000313" key="2">
    <source>
        <dbReference type="Proteomes" id="UP000030013"/>
    </source>
</evidence>
<dbReference type="PANTHER" id="PTHR43649">
    <property type="entry name" value="ARABINOSE-BINDING PROTEIN-RELATED"/>
    <property type="match status" value="1"/>
</dbReference>
<dbReference type="InterPro" id="IPR050490">
    <property type="entry name" value="Bact_solute-bd_prot1"/>
</dbReference>
<dbReference type="RefSeq" id="WP_211254700.1">
    <property type="nucleotide sequence ID" value="NZ_AVPL01000021.1"/>
</dbReference>
<dbReference type="AlphaFoldDB" id="A0A0A0JWX3"/>
<comment type="caution">
    <text evidence="1">The sequence shown here is derived from an EMBL/GenBank/DDBJ whole genome shotgun (WGS) entry which is preliminary data.</text>
</comment>
<evidence type="ECO:0000313" key="1">
    <source>
        <dbReference type="EMBL" id="KGN41209.1"/>
    </source>
</evidence>
<dbReference type="STRING" id="1385519.N801_02065"/>
<name>A0A0A0JWX3_9MICO</name>
<dbReference type="SUPFAM" id="SSF53850">
    <property type="entry name" value="Periplasmic binding protein-like II"/>
    <property type="match status" value="1"/>
</dbReference>
<dbReference type="CDD" id="cd14748">
    <property type="entry name" value="PBP2_UgpB"/>
    <property type="match status" value="1"/>
</dbReference>
<dbReference type="Proteomes" id="UP000030013">
    <property type="component" value="Unassembled WGS sequence"/>
</dbReference>
<protein>
    <submittedName>
        <fullName evidence="1">ABC transporter substrate-binding protein</fullName>
    </submittedName>
</protein>
<proteinExistence type="predicted"/>
<reference evidence="1 2" key="1">
    <citation type="submission" date="2013-08" db="EMBL/GenBank/DDBJ databases">
        <title>The genome sequence of Knoellia aerolata.</title>
        <authorList>
            <person name="Zhu W."/>
            <person name="Wang G."/>
        </authorList>
    </citation>
    <scope>NUCLEOTIDE SEQUENCE [LARGE SCALE GENOMIC DNA]</scope>
    <source>
        <strain evidence="1 2">DSM 18566</strain>
    </source>
</reference>
<dbReference type="Pfam" id="PF01547">
    <property type="entry name" value="SBP_bac_1"/>
    <property type="match status" value="1"/>
</dbReference>
<organism evidence="1 2">
    <name type="scientific">Knoellia aerolata DSM 18566</name>
    <dbReference type="NCBI Taxonomy" id="1385519"/>
    <lineage>
        <taxon>Bacteria</taxon>
        <taxon>Bacillati</taxon>
        <taxon>Actinomycetota</taxon>
        <taxon>Actinomycetes</taxon>
        <taxon>Micrococcales</taxon>
        <taxon>Intrasporangiaceae</taxon>
        <taxon>Knoellia</taxon>
    </lineage>
</organism>
<gene>
    <name evidence="1" type="ORF">N801_02065</name>
</gene>
<dbReference type="PANTHER" id="PTHR43649:SF14">
    <property type="entry name" value="BLR3389 PROTEIN"/>
    <property type="match status" value="1"/>
</dbReference>
<dbReference type="Gene3D" id="3.40.190.10">
    <property type="entry name" value="Periplasmic binding protein-like II"/>
    <property type="match status" value="1"/>
</dbReference>
<accession>A0A0A0JWX3</accession>
<dbReference type="EMBL" id="AVPL01000021">
    <property type="protein sequence ID" value="KGN41209.1"/>
    <property type="molecule type" value="Genomic_DNA"/>
</dbReference>
<dbReference type="eggNOG" id="COG1653">
    <property type="taxonomic scope" value="Bacteria"/>
</dbReference>
<keyword evidence="2" id="KW-1185">Reference proteome</keyword>
<dbReference type="InterPro" id="IPR006059">
    <property type="entry name" value="SBP"/>
</dbReference>
<sequence>MAFWNGFTGGDGPFMKQMVDAFNKENPNVTVAMNTLQWGDFYPKVPTAVASGAGPDVAIMHIDQLATNAARRVIVPLDEIATGLKLEEADFAPVVWNAGEYKDQRYGIPLDIHPLGFYVNKGLMTKAGITEIPTDRAGFEAAVTELKGKGGVANPFWVTATWPAHLIFTSLIAQFGGSIYDEEGAKATFNSDAGVEALEWMTSFIAKGDSPKNVSNDAQAVAFRQQRNALTFDGIWMMNEWAKVAGLEWEAAKFPTIGDKPAVWASSHNFVVTSQAAKDPNKLAASRAFISYISNKSLEWAKSGQVPARKSVRDSAEFKALKVQSVLAEQLPDVQFPPSVPGIGDVTTPTYETAVNEVVLGKKQAKAALDEGAKKADSLLKANQSKYQA</sequence>